<comment type="caution">
    <text evidence="2">The sequence shown here is derived from an EMBL/GenBank/DDBJ whole genome shotgun (WGS) entry which is preliminary data.</text>
</comment>
<dbReference type="AlphaFoldDB" id="A0A8T1X3D0"/>
<keyword evidence="3" id="KW-1185">Reference proteome</keyword>
<organism evidence="2 3">
    <name type="scientific">Phytophthora boehmeriae</name>
    <dbReference type="NCBI Taxonomy" id="109152"/>
    <lineage>
        <taxon>Eukaryota</taxon>
        <taxon>Sar</taxon>
        <taxon>Stramenopiles</taxon>
        <taxon>Oomycota</taxon>
        <taxon>Peronosporomycetes</taxon>
        <taxon>Peronosporales</taxon>
        <taxon>Peronosporaceae</taxon>
        <taxon>Phytophthora</taxon>
    </lineage>
</organism>
<dbReference type="OrthoDB" id="104987at2759"/>
<gene>
    <name evidence="2" type="ORF">PHYBOEH_004548</name>
</gene>
<accession>A0A8T1X3D0</accession>
<proteinExistence type="predicted"/>
<evidence type="ECO:0000313" key="2">
    <source>
        <dbReference type="EMBL" id="KAG7400742.1"/>
    </source>
</evidence>
<evidence type="ECO:0000256" key="1">
    <source>
        <dbReference type="SAM" id="MobiDB-lite"/>
    </source>
</evidence>
<evidence type="ECO:0000313" key="3">
    <source>
        <dbReference type="Proteomes" id="UP000693981"/>
    </source>
</evidence>
<feature type="region of interest" description="Disordered" evidence="1">
    <location>
        <begin position="1"/>
        <end position="28"/>
    </location>
</feature>
<name>A0A8T1X3D0_9STRA</name>
<dbReference type="EMBL" id="JAGDFL010000024">
    <property type="protein sequence ID" value="KAG7400742.1"/>
    <property type="molecule type" value="Genomic_DNA"/>
</dbReference>
<sequence length="68" mass="7825">MMETWEIDPLVEGSGGLEASTEEDDVDSMTELTERYMTSPRFRELVHKMHDNFDAILADAQQSYKARV</sequence>
<reference evidence="2" key="1">
    <citation type="submission" date="2021-02" db="EMBL/GenBank/DDBJ databases">
        <authorList>
            <person name="Palmer J.M."/>
        </authorList>
    </citation>
    <scope>NUCLEOTIDE SEQUENCE</scope>
    <source>
        <strain evidence="2">SCRP23</strain>
    </source>
</reference>
<dbReference type="Proteomes" id="UP000693981">
    <property type="component" value="Unassembled WGS sequence"/>
</dbReference>
<protein>
    <submittedName>
        <fullName evidence="2">Uncharacterized protein</fullName>
    </submittedName>
</protein>